<dbReference type="GO" id="GO:0000398">
    <property type="term" value="P:mRNA splicing, via spliceosome"/>
    <property type="evidence" value="ECO:0007669"/>
    <property type="project" value="InterPro"/>
</dbReference>
<dbReference type="RefSeq" id="XP_013237010.1">
    <property type="nucleotide sequence ID" value="XM_013381556.1"/>
</dbReference>
<keyword evidence="4" id="KW-0677">Repeat</keyword>
<proteinExistence type="predicted"/>
<dbReference type="GO" id="GO:0003677">
    <property type="term" value="F:DNA binding"/>
    <property type="evidence" value="ECO:0007669"/>
    <property type="project" value="UniProtKB-KW"/>
</dbReference>
<reference evidence="15 16" key="1">
    <citation type="submission" date="2014-04" db="EMBL/GenBank/DDBJ databases">
        <title>A new species of microsporidia sheds light on the evolution of extreme parasitism.</title>
        <authorList>
            <person name="Haag K.L."/>
            <person name="James T.Y."/>
            <person name="Larsson R."/>
            <person name="Schaer T.M."/>
            <person name="Refardt D."/>
            <person name="Pombert J.-F."/>
            <person name="Ebert D."/>
        </authorList>
    </citation>
    <scope>NUCLEOTIDE SEQUENCE [LARGE SCALE GENOMIC DNA]</scope>
    <source>
        <strain evidence="15 16">UGP3</strain>
        <tissue evidence="15">Spores</tissue>
    </source>
</reference>
<dbReference type="AlphaFoldDB" id="A0A098VS51"/>
<dbReference type="VEuPathDB" id="MicrosporidiaDB:DI09_64p70"/>
<dbReference type="Pfam" id="PF00076">
    <property type="entry name" value="RRM_1"/>
    <property type="match status" value="1"/>
</dbReference>
<evidence type="ECO:0000259" key="13">
    <source>
        <dbReference type="PROSITE" id="PS50102"/>
    </source>
</evidence>
<dbReference type="PRINTS" id="PR01848">
    <property type="entry name" value="U2AUXFACTOR"/>
</dbReference>
<evidence type="ECO:0000256" key="5">
    <source>
        <dbReference type="ARBA" id="ARBA00022771"/>
    </source>
</evidence>
<sequence>MTQSQLQEHFDTFYEDIFIEISTKYGEIEAMNICENLGDHLLGNVYIRFSSEEEAGIAVEALNQRFYSGRPLYAELSPVTEFREACCRQNENGECTKGGFCNFMHPKEPTPKLKKDLFAAQREMSQRGSNSRPTAYEAVATTTVLWDQLQILIIVFLIT</sequence>
<keyword evidence="6 12" id="KW-0862">Zinc</keyword>
<dbReference type="PANTHER" id="PTHR12620">
    <property type="entry name" value="U2 SNRNP AUXILIARY FACTOR, SMALL SUBUNIT"/>
    <property type="match status" value="1"/>
</dbReference>
<dbReference type="GO" id="GO:0008270">
    <property type="term" value="F:zinc ion binding"/>
    <property type="evidence" value="ECO:0007669"/>
    <property type="project" value="UniProtKB-KW"/>
</dbReference>
<evidence type="ECO:0000256" key="2">
    <source>
        <dbReference type="ARBA" id="ARBA00022664"/>
    </source>
</evidence>
<keyword evidence="10" id="KW-0539">Nucleus</keyword>
<keyword evidence="9" id="KW-0508">mRNA splicing</keyword>
<dbReference type="Pfam" id="PF00642">
    <property type="entry name" value="zf-CCCH"/>
    <property type="match status" value="1"/>
</dbReference>
<dbReference type="EMBL" id="JMKJ01000573">
    <property type="protein sequence ID" value="KGG50571.1"/>
    <property type="molecule type" value="Genomic_DNA"/>
</dbReference>
<evidence type="ECO:0000256" key="3">
    <source>
        <dbReference type="ARBA" id="ARBA00022723"/>
    </source>
</evidence>
<dbReference type="HOGENOM" id="CLU_059852_1_2_1"/>
<name>A0A098VS51_9MICR</name>
<feature type="zinc finger region" description="C3H1-type" evidence="12">
    <location>
        <begin position="81"/>
        <end position="108"/>
    </location>
</feature>
<evidence type="ECO:0000256" key="4">
    <source>
        <dbReference type="ARBA" id="ARBA00022737"/>
    </source>
</evidence>
<dbReference type="InterPro" id="IPR012677">
    <property type="entry name" value="Nucleotide-bd_a/b_plait_sf"/>
</dbReference>
<keyword evidence="8" id="KW-0238">DNA-binding</keyword>
<comment type="subcellular location">
    <subcellularLocation>
        <location evidence="1">Nucleus</location>
    </subcellularLocation>
</comment>
<dbReference type="GO" id="GO:0003723">
    <property type="term" value="F:RNA binding"/>
    <property type="evidence" value="ECO:0007669"/>
    <property type="project" value="UniProtKB-UniRule"/>
</dbReference>
<evidence type="ECO:0000259" key="14">
    <source>
        <dbReference type="PROSITE" id="PS50103"/>
    </source>
</evidence>
<gene>
    <name evidence="15" type="ORF">DI09_64p70</name>
</gene>
<evidence type="ECO:0000256" key="6">
    <source>
        <dbReference type="ARBA" id="ARBA00022833"/>
    </source>
</evidence>
<evidence type="ECO:0000256" key="8">
    <source>
        <dbReference type="ARBA" id="ARBA00023125"/>
    </source>
</evidence>
<dbReference type="Gene3D" id="3.30.70.330">
    <property type="match status" value="1"/>
</dbReference>
<feature type="domain" description="RRM" evidence="13">
    <location>
        <begin position="1"/>
        <end position="79"/>
    </location>
</feature>
<keyword evidence="7 11" id="KW-0694">RNA-binding</keyword>
<dbReference type="PROSITE" id="PS50102">
    <property type="entry name" value="RRM"/>
    <property type="match status" value="1"/>
</dbReference>
<evidence type="ECO:0000313" key="15">
    <source>
        <dbReference type="EMBL" id="KGG50571.1"/>
    </source>
</evidence>
<dbReference type="InterPro" id="IPR003954">
    <property type="entry name" value="RRM_euk-type"/>
</dbReference>
<dbReference type="InterPro" id="IPR009145">
    <property type="entry name" value="U2AF_small"/>
</dbReference>
<dbReference type="SMART" id="SM00361">
    <property type="entry name" value="RRM_1"/>
    <property type="match status" value="1"/>
</dbReference>
<dbReference type="Proteomes" id="UP000029725">
    <property type="component" value="Unassembled WGS sequence"/>
</dbReference>
<dbReference type="SUPFAM" id="SSF54928">
    <property type="entry name" value="RNA-binding domain, RBD"/>
    <property type="match status" value="1"/>
</dbReference>
<evidence type="ECO:0000256" key="11">
    <source>
        <dbReference type="PROSITE-ProRule" id="PRU00176"/>
    </source>
</evidence>
<evidence type="ECO:0000256" key="10">
    <source>
        <dbReference type="ARBA" id="ARBA00023242"/>
    </source>
</evidence>
<dbReference type="InterPro" id="IPR035979">
    <property type="entry name" value="RBD_domain_sf"/>
</dbReference>
<comment type="caution">
    <text evidence="15">The sequence shown here is derived from an EMBL/GenBank/DDBJ whole genome shotgun (WGS) entry which is preliminary data.</text>
</comment>
<evidence type="ECO:0000256" key="1">
    <source>
        <dbReference type="ARBA" id="ARBA00004123"/>
    </source>
</evidence>
<accession>A0A098VS51</accession>
<evidence type="ECO:0000313" key="16">
    <source>
        <dbReference type="Proteomes" id="UP000029725"/>
    </source>
</evidence>
<keyword evidence="16" id="KW-1185">Reference proteome</keyword>
<dbReference type="GO" id="GO:0089701">
    <property type="term" value="C:U2AF complex"/>
    <property type="evidence" value="ECO:0007669"/>
    <property type="project" value="InterPro"/>
</dbReference>
<keyword evidence="3 12" id="KW-0479">Metal-binding</keyword>
<feature type="domain" description="C3H1-type" evidence="14">
    <location>
        <begin position="81"/>
        <end position="108"/>
    </location>
</feature>
<dbReference type="PROSITE" id="PS50103">
    <property type="entry name" value="ZF_C3H1"/>
    <property type="match status" value="1"/>
</dbReference>
<organism evidence="15 16">
    <name type="scientific">Mitosporidium daphniae</name>
    <dbReference type="NCBI Taxonomy" id="1485682"/>
    <lineage>
        <taxon>Eukaryota</taxon>
        <taxon>Fungi</taxon>
        <taxon>Fungi incertae sedis</taxon>
        <taxon>Microsporidia</taxon>
        <taxon>Mitosporidium</taxon>
    </lineage>
</organism>
<evidence type="ECO:0000256" key="9">
    <source>
        <dbReference type="ARBA" id="ARBA00023187"/>
    </source>
</evidence>
<keyword evidence="2" id="KW-0507">mRNA processing</keyword>
<dbReference type="FunFam" id="3.30.70.330:FF:000122">
    <property type="entry name" value="Splicing factor U2AF small subunit"/>
    <property type="match status" value="1"/>
</dbReference>
<keyword evidence="5 12" id="KW-0863">Zinc-finger</keyword>
<dbReference type="GeneID" id="25260547"/>
<protein>
    <submittedName>
        <fullName evidence="15">Uncharacterized protein</fullName>
    </submittedName>
</protein>
<dbReference type="InterPro" id="IPR000571">
    <property type="entry name" value="Znf_CCCH"/>
</dbReference>
<evidence type="ECO:0000256" key="12">
    <source>
        <dbReference type="PROSITE-ProRule" id="PRU00723"/>
    </source>
</evidence>
<dbReference type="InterPro" id="IPR000504">
    <property type="entry name" value="RRM_dom"/>
</dbReference>
<evidence type="ECO:0000256" key="7">
    <source>
        <dbReference type="ARBA" id="ARBA00022884"/>
    </source>
</evidence>
<dbReference type="OrthoDB" id="423462at2759"/>